<dbReference type="CDD" id="cd15482">
    <property type="entry name" value="Sialidase_non-viral"/>
    <property type="match status" value="1"/>
</dbReference>
<name>D0LG34_HALO1</name>
<dbReference type="EMBL" id="CP001804">
    <property type="protein sequence ID" value="ACY18059.1"/>
    <property type="molecule type" value="Genomic_DNA"/>
</dbReference>
<dbReference type="HOGENOM" id="CLU_532928_0_0_7"/>
<dbReference type="InterPro" id="IPR011936">
    <property type="entry name" value="Myxo_disulph_rpt"/>
</dbReference>
<organism evidence="4 5">
    <name type="scientific">Haliangium ochraceum (strain DSM 14365 / JCM 11303 / SMP-2)</name>
    <dbReference type="NCBI Taxonomy" id="502025"/>
    <lineage>
        <taxon>Bacteria</taxon>
        <taxon>Pseudomonadati</taxon>
        <taxon>Myxococcota</taxon>
        <taxon>Polyangia</taxon>
        <taxon>Haliangiales</taxon>
        <taxon>Kofleriaceae</taxon>
        <taxon>Haliangium</taxon>
    </lineage>
</organism>
<evidence type="ECO:0000256" key="1">
    <source>
        <dbReference type="ARBA" id="ARBA00022729"/>
    </source>
</evidence>
<accession>D0LG34</accession>
<evidence type="ECO:0000256" key="3">
    <source>
        <dbReference type="ARBA" id="ARBA00023157"/>
    </source>
</evidence>
<dbReference type="NCBIfam" id="TIGR02232">
    <property type="entry name" value="myxo_disulf_rpt"/>
    <property type="match status" value="1"/>
</dbReference>
<dbReference type="KEGG" id="hoh:Hoch_5577"/>
<dbReference type="RefSeq" id="WP_012830651.1">
    <property type="nucleotide sequence ID" value="NC_013440.1"/>
</dbReference>
<protein>
    <submittedName>
        <fullName evidence="4">Cysteine-rich repeat protein</fullName>
    </submittedName>
</protein>
<dbReference type="SUPFAM" id="SSF110296">
    <property type="entry name" value="Oligoxyloglucan reducing end-specific cellobiohydrolase"/>
    <property type="match status" value="1"/>
</dbReference>
<proteinExistence type="predicted"/>
<dbReference type="STRING" id="502025.Hoch_5577"/>
<dbReference type="Gene3D" id="2.130.10.10">
    <property type="entry name" value="YVTN repeat-like/Quinoprotein amine dehydrogenase"/>
    <property type="match status" value="1"/>
</dbReference>
<dbReference type="eggNOG" id="COG4409">
    <property type="taxonomic scope" value="Bacteria"/>
</dbReference>
<keyword evidence="5" id="KW-1185">Reference proteome</keyword>
<dbReference type="PROSITE" id="PS51257">
    <property type="entry name" value="PROKAR_LIPOPROTEIN"/>
    <property type="match status" value="1"/>
</dbReference>
<evidence type="ECO:0000313" key="5">
    <source>
        <dbReference type="Proteomes" id="UP000001880"/>
    </source>
</evidence>
<keyword evidence="3" id="KW-1015">Disulfide bond</keyword>
<reference evidence="4 5" key="1">
    <citation type="journal article" date="2010" name="Stand. Genomic Sci.">
        <title>Complete genome sequence of Haliangium ochraceum type strain (SMP-2).</title>
        <authorList>
            <consortium name="US DOE Joint Genome Institute (JGI-PGF)"/>
            <person name="Ivanova N."/>
            <person name="Daum C."/>
            <person name="Lang E."/>
            <person name="Abt B."/>
            <person name="Kopitz M."/>
            <person name="Saunders E."/>
            <person name="Lapidus A."/>
            <person name="Lucas S."/>
            <person name="Glavina Del Rio T."/>
            <person name="Nolan M."/>
            <person name="Tice H."/>
            <person name="Copeland A."/>
            <person name="Cheng J.F."/>
            <person name="Chen F."/>
            <person name="Bruce D."/>
            <person name="Goodwin L."/>
            <person name="Pitluck S."/>
            <person name="Mavromatis K."/>
            <person name="Pati A."/>
            <person name="Mikhailova N."/>
            <person name="Chen A."/>
            <person name="Palaniappan K."/>
            <person name="Land M."/>
            <person name="Hauser L."/>
            <person name="Chang Y.J."/>
            <person name="Jeffries C.D."/>
            <person name="Detter J.C."/>
            <person name="Brettin T."/>
            <person name="Rohde M."/>
            <person name="Goker M."/>
            <person name="Bristow J."/>
            <person name="Markowitz V."/>
            <person name="Eisen J.A."/>
            <person name="Hugenholtz P."/>
            <person name="Kyrpides N.C."/>
            <person name="Klenk H.P."/>
        </authorList>
    </citation>
    <scope>NUCLEOTIDE SEQUENCE [LARGE SCALE GENOMIC DNA]</scope>
    <source>
        <strain evidence="5">DSM 14365 / CIP 107738 / JCM 11303 / AJ 13395 / SMP-2</strain>
    </source>
</reference>
<dbReference type="Pfam" id="PF17963">
    <property type="entry name" value="Big_9"/>
    <property type="match status" value="1"/>
</dbReference>
<evidence type="ECO:0000313" key="4">
    <source>
        <dbReference type="EMBL" id="ACY18059.1"/>
    </source>
</evidence>
<evidence type="ECO:0000256" key="2">
    <source>
        <dbReference type="ARBA" id="ARBA00022737"/>
    </source>
</evidence>
<dbReference type="AlphaFoldDB" id="D0LG34"/>
<gene>
    <name evidence="4" type="ordered locus">Hoch_5577</name>
</gene>
<keyword evidence="2" id="KW-0677">Repeat</keyword>
<dbReference type="InterPro" id="IPR015943">
    <property type="entry name" value="WD40/YVTN_repeat-like_dom_sf"/>
</dbReference>
<dbReference type="Proteomes" id="UP000001880">
    <property type="component" value="Chromosome"/>
</dbReference>
<dbReference type="Pfam" id="PF13948">
    <property type="entry name" value="DUF4215"/>
    <property type="match status" value="1"/>
</dbReference>
<keyword evidence="1" id="KW-0732">Signal</keyword>
<sequence length="511" mass="53276">MRRVAFVLLGVWLGGCVQGDEVFPAEAGVDNRLPRAGAALFTTLQNVALEIVLTGSDPDGDPLVFEIVESAAHGVLLAGGSGDRGARAGGERVHYTPDIDFFGVDGFAFRVSDGQAWSEPARVTLSVNLPSCGDGVLSAGEECDDENLVTGDGCSASCLLEPTFYAAPPERISGALRCSTAYSNTGRKVSLDTFGRVYGAMICRDGLHTVTSGDGGATWSPPQMLGLDAASPEDLAPDGAGSDEIDELEAAIAGGPEGVAYVAAVAQRGLYVSRTEDGGITWTPPELLDDAPIDTQVSMATRGDAVFIAIVVDGGIRVYHSDDGGRSGFAAHLVAQENFYIDVVVDERSGDVFTVSEFSEIFIRRSGDTSMPFDPVISPPGLSAFMDVAGARGQLYIVGGSFFSSGTEVLAIPMNALHTSRTIPGLPPNNIYHARAIAANELGHAYVVTALDDDTIQLDRVGFQAEEVAADDQRALGEGGFPAVAALPRDDGAVVLFEGEDGGVFATVVLY</sequence>